<dbReference type="AlphaFoldDB" id="A0A510JBA4"/>
<gene>
    <name evidence="1" type="ORF">JCM16774_0325</name>
</gene>
<dbReference type="STRING" id="714315.GCA_000516535_00337"/>
<accession>A0A510JBA4</accession>
<evidence type="ECO:0000313" key="2">
    <source>
        <dbReference type="Proteomes" id="UP000321606"/>
    </source>
</evidence>
<dbReference type="KEGG" id="lgo:JCM16774_0325"/>
<dbReference type="Proteomes" id="UP000321606">
    <property type="component" value="Chromosome"/>
</dbReference>
<dbReference type="EMBL" id="AP019822">
    <property type="protein sequence ID" value="BBM35413.1"/>
    <property type="molecule type" value="Genomic_DNA"/>
</dbReference>
<dbReference type="OrthoDB" id="10005951at2"/>
<protein>
    <submittedName>
        <fullName evidence="1">Uncharacterized protein</fullName>
    </submittedName>
</protein>
<dbReference type="RefSeq" id="WP_026736985.1">
    <property type="nucleotide sequence ID" value="NZ_AP019822.1"/>
</dbReference>
<organism evidence="1 2">
    <name type="scientific">Pseudoleptotrichia goodfellowii</name>
    <dbReference type="NCBI Taxonomy" id="157692"/>
    <lineage>
        <taxon>Bacteria</taxon>
        <taxon>Fusobacteriati</taxon>
        <taxon>Fusobacteriota</taxon>
        <taxon>Fusobacteriia</taxon>
        <taxon>Fusobacteriales</taxon>
        <taxon>Leptotrichiaceae</taxon>
        <taxon>Pseudoleptotrichia</taxon>
    </lineage>
</organism>
<name>A0A510JBA4_9FUSO</name>
<sequence>MFSVEEEKEFIELLPLMQDFTSKIKIISEFVEKEENEVIEMAFTTFFGKTLKPRYKDYGTIYLEQGRKISGCMIRMEEKGRNPRVKTGTHGMPQHIEMMFETFGSREIGKNILEYSFRLVDITLESIFSSDKEKKKEKYNLAIQQSNFLYMMLQIAVKLLALDLYKKGEKIENVTLRYMTEMIEKDKKRLGELFSEAFNGFGDLTSAIDEYYFTLNSYFEDYAKRKFNVTLEEMERMGEEHRVLKRLGEDNVLRYVGFLLERLRNKLIIQHTMTENKIITLK</sequence>
<reference evidence="1 2" key="1">
    <citation type="submission" date="2019-07" db="EMBL/GenBank/DDBJ databases">
        <title>Complete Genome Sequence of Leptotrichia goodfellowii Strain JCM 16774.</title>
        <authorList>
            <person name="Watanabe S."/>
            <person name="Cui L."/>
        </authorList>
    </citation>
    <scope>NUCLEOTIDE SEQUENCE [LARGE SCALE GENOMIC DNA]</scope>
    <source>
        <strain evidence="1 2">JCM16774</strain>
    </source>
</reference>
<evidence type="ECO:0000313" key="1">
    <source>
        <dbReference type="EMBL" id="BBM35413.1"/>
    </source>
</evidence>
<proteinExistence type="predicted"/>